<dbReference type="EMBL" id="JAGSXJ010000002">
    <property type="protein sequence ID" value="KAH6695180.1"/>
    <property type="molecule type" value="Genomic_DNA"/>
</dbReference>
<evidence type="ECO:0000259" key="2">
    <source>
        <dbReference type="Pfam" id="PF24883"/>
    </source>
</evidence>
<sequence>MEIVGVVAAVPALLKMIQVANSSLGPIASKTRTSKLAQGIRTHSISSPKYSQALKDGELALAQEPNDRVLVIHGIKGSGKSVLAASVVEGLREKKATTLFFSFWASHGRERRIEAMFRALLLQFLESLPEDTQSKLISRLLDNQKELKDPKFLVEQLCAIAQEDATDVFCVLDGIDESADDWNSVDNESPLVYLGNLISAIPKLRLLLVGRQSSLRSAIQRWPIQLELTRELVLDDLQLFISSELTNCTNISNDDMRETVRMELDAKSTVMFLWIKLVFSGLRHSFTLNEVKFTLGRIPEELDREYSRLLLMLMARLQGHSEDPSAGMIRARGLLEIIVGASRPLSFVELRLAYAFTFASDDSASGYLDNLVTEEGIIDG</sequence>
<protein>
    <recommendedName>
        <fullName evidence="2">Nephrocystin 3-like N-terminal domain-containing protein</fullName>
    </recommendedName>
</protein>
<reference evidence="3" key="1">
    <citation type="journal article" date="2021" name="Nat. Commun.">
        <title>Genetic determinants of endophytism in the Arabidopsis root mycobiome.</title>
        <authorList>
            <person name="Mesny F."/>
            <person name="Miyauchi S."/>
            <person name="Thiergart T."/>
            <person name="Pickel B."/>
            <person name="Atanasova L."/>
            <person name="Karlsson M."/>
            <person name="Huettel B."/>
            <person name="Barry K.W."/>
            <person name="Haridas S."/>
            <person name="Chen C."/>
            <person name="Bauer D."/>
            <person name="Andreopoulos W."/>
            <person name="Pangilinan J."/>
            <person name="LaButti K."/>
            <person name="Riley R."/>
            <person name="Lipzen A."/>
            <person name="Clum A."/>
            <person name="Drula E."/>
            <person name="Henrissat B."/>
            <person name="Kohler A."/>
            <person name="Grigoriev I.V."/>
            <person name="Martin F.M."/>
            <person name="Hacquard S."/>
        </authorList>
    </citation>
    <scope>NUCLEOTIDE SEQUENCE</scope>
    <source>
        <strain evidence="3">MPI-SDFR-AT-0117</strain>
    </source>
</reference>
<dbReference type="Proteomes" id="UP000770015">
    <property type="component" value="Unassembled WGS sequence"/>
</dbReference>
<dbReference type="InterPro" id="IPR027417">
    <property type="entry name" value="P-loop_NTPase"/>
</dbReference>
<feature type="domain" description="Nephrocystin 3-like N-terminal" evidence="2">
    <location>
        <begin position="63"/>
        <end position="209"/>
    </location>
</feature>
<dbReference type="SUPFAM" id="SSF52540">
    <property type="entry name" value="P-loop containing nucleoside triphosphate hydrolases"/>
    <property type="match status" value="1"/>
</dbReference>
<keyword evidence="1" id="KW-0677">Repeat</keyword>
<dbReference type="PANTHER" id="PTHR10039:SF14">
    <property type="entry name" value="NACHT DOMAIN-CONTAINING PROTEIN"/>
    <property type="match status" value="1"/>
</dbReference>
<dbReference type="Gene3D" id="3.40.50.300">
    <property type="entry name" value="P-loop containing nucleotide triphosphate hydrolases"/>
    <property type="match status" value="1"/>
</dbReference>
<evidence type="ECO:0000313" key="3">
    <source>
        <dbReference type="EMBL" id="KAH6695180.1"/>
    </source>
</evidence>
<gene>
    <name evidence="3" type="ORF">F5X68DRAFT_227173</name>
</gene>
<evidence type="ECO:0000256" key="1">
    <source>
        <dbReference type="ARBA" id="ARBA00022737"/>
    </source>
</evidence>
<evidence type="ECO:0000313" key="4">
    <source>
        <dbReference type="Proteomes" id="UP000770015"/>
    </source>
</evidence>
<dbReference type="OrthoDB" id="1658288at2759"/>
<name>A0A9P8VM23_9PEZI</name>
<dbReference type="Pfam" id="PF24883">
    <property type="entry name" value="NPHP3_N"/>
    <property type="match status" value="1"/>
</dbReference>
<dbReference type="PANTHER" id="PTHR10039">
    <property type="entry name" value="AMELOGENIN"/>
    <property type="match status" value="1"/>
</dbReference>
<keyword evidence="4" id="KW-1185">Reference proteome</keyword>
<organism evidence="3 4">
    <name type="scientific">Plectosphaerella plurivora</name>
    <dbReference type="NCBI Taxonomy" id="936078"/>
    <lineage>
        <taxon>Eukaryota</taxon>
        <taxon>Fungi</taxon>
        <taxon>Dikarya</taxon>
        <taxon>Ascomycota</taxon>
        <taxon>Pezizomycotina</taxon>
        <taxon>Sordariomycetes</taxon>
        <taxon>Hypocreomycetidae</taxon>
        <taxon>Glomerellales</taxon>
        <taxon>Plectosphaerellaceae</taxon>
        <taxon>Plectosphaerella</taxon>
    </lineage>
</organism>
<comment type="caution">
    <text evidence="3">The sequence shown here is derived from an EMBL/GenBank/DDBJ whole genome shotgun (WGS) entry which is preliminary data.</text>
</comment>
<proteinExistence type="predicted"/>
<dbReference type="AlphaFoldDB" id="A0A9P8VM23"/>
<accession>A0A9P8VM23</accession>
<dbReference type="InterPro" id="IPR056884">
    <property type="entry name" value="NPHP3-like_N"/>
</dbReference>